<proteinExistence type="predicted"/>
<feature type="transmembrane region" description="Helical" evidence="1">
    <location>
        <begin position="35"/>
        <end position="54"/>
    </location>
</feature>
<keyword evidence="1" id="KW-1133">Transmembrane helix</keyword>
<keyword evidence="1" id="KW-0812">Transmembrane</keyword>
<name>A0A845F3Y5_9BACL</name>
<dbReference type="AlphaFoldDB" id="A0A845F3Y5"/>
<reference evidence="2 3" key="1">
    <citation type="submission" date="2019-11" db="EMBL/GenBank/DDBJ databases">
        <title>Genome sequences of 17 halophilic strains isolated from different environments.</title>
        <authorList>
            <person name="Furrow R.E."/>
        </authorList>
    </citation>
    <scope>NUCLEOTIDE SEQUENCE [LARGE SCALE GENOMIC DNA]</scope>
    <source>
        <strain evidence="2 3">22506_14_FS</strain>
    </source>
</reference>
<accession>A0A845F3Y5</accession>
<organism evidence="2 3">
    <name type="scientific">Guptibacillus hwajinpoensis</name>
    <dbReference type="NCBI Taxonomy" id="208199"/>
    <lineage>
        <taxon>Bacteria</taxon>
        <taxon>Bacillati</taxon>
        <taxon>Bacillota</taxon>
        <taxon>Bacilli</taxon>
        <taxon>Bacillales</taxon>
        <taxon>Guptibacillaceae</taxon>
        <taxon>Guptibacillus</taxon>
    </lineage>
</organism>
<comment type="caution">
    <text evidence="2">The sequence shown here is derived from an EMBL/GenBank/DDBJ whole genome shotgun (WGS) entry which is preliminary data.</text>
</comment>
<protein>
    <submittedName>
        <fullName evidence="2">Uncharacterized protein</fullName>
    </submittedName>
</protein>
<dbReference type="EMBL" id="WMEY01000007">
    <property type="protein sequence ID" value="MYL65454.1"/>
    <property type="molecule type" value="Genomic_DNA"/>
</dbReference>
<feature type="transmembrane region" description="Helical" evidence="1">
    <location>
        <begin position="6"/>
        <end position="28"/>
    </location>
</feature>
<evidence type="ECO:0000313" key="3">
    <source>
        <dbReference type="Proteomes" id="UP000447833"/>
    </source>
</evidence>
<dbReference type="Proteomes" id="UP000447833">
    <property type="component" value="Unassembled WGS sequence"/>
</dbReference>
<evidence type="ECO:0000313" key="2">
    <source>
        <dbReference type="EMBL" id="MYL65454.1"/>
    </source>
</evidence>
<evidence type="ECO:0000256" key="1">
    <source>
        <dbReference type="SAM" id="Phobius"/>
    </source>
</evidence>
<sequence>MADITIVIDVFNIGLIALIISVIMRFFVRKVSLMYVIATPMAFGSIYCSIKGIAGAIPFILLFSFFISLIGIAIAKFLIFIEGYNG</sequence>
<dbReference type="RefSeq" id="WP_160920851.1">
    <property type="nucleotide sequence ID" value="NZ_WMEY01000007.1"/>
</dbReference>
<keyword evidence="1" id="KW-0472">Membrane</keyword>
<feature type="transmembrane region" description="Helical" evidence="1">
    <location>
        <begin position="60"/>
        <end position="81"/>
    </location>
</feature>
<gene>
    <name evidence="2" type="ORF">GLW07_19015</name>
</gene>